<evidence type="ECO:0000313" key="3">
    <source>
        <dbReference type="Proteomes" id="UP000794436"/>
    </source>
</evidence>
<evidence type="ECO:0000313" key="2">
    <source>
        <dbReference type="EMBL" id="TMW69436.1"/>
    </source>
</evidence>
<sequence length="195" mass="21490">MDVRENTMNQHFKKRKARSASGTTTPRRLTCFVPTAATIDSKEHTVATTTTPTTAAATTTEGVNLAAALTALKVSLKRDMIESFIPPTPVASPIHNRSAKRARFDFSAVMPDMNEPRSDCRAKASPAPKVCVSALLTVSSKLQKELERRRIKASSHALSERPRKRRQQLSFFAIAGAFHRAAHERELALRAQPVE</sequence>
<protein>
    <submittedName>
        <fullName evidence="2">Uncharacterized protein</fullName>
    </submittedName>
</protein>
<gene>
    <name evidence="2" type="ORF">Poli38472_001592</name>
</gene>
<proteinExistence type="predicted"/>
<organism evidence="2 3">
    <name type="scientific">Pythium oligandrum</name>
    <name type="common">Mycoparasitic fungus</name>
    <dbReference type="NCBI Taxonomy" id="41045"/>
    <lineage>
        <taxon>Eukaryota</taxon>
        <taxon>Sar</taxon>
        <taxon>Stramenopiles</taxon>
        <taxon>Oomycota</taxon>
        <taxon>Peronosporomycetes</taxon>
        <taxon>Pythiales</taxon>
        <taxon>Pythiaceae</taxon>
        <taxon>Pythium</taxon>
    </lineage>
</organism>
<dbReference type="AlphaFoldDB" id="A0A8K1FNI6"/>
<accession>A0A8K1FNI6</accession>
<evidence type="ECO:0000256" key="1">
    <source>
        <dbReference type="SAM" id="MobiDB-lite"/>
    </source>
</evidence>
<dbReference type="Proteomes" id="UP000794436">
    <property type="component" value="Unassembled WGS sequence"/>
</dbReference>
<reference evidence="2" key="1">
    <citation type="submission" date="2019-03" db="EMBL/GenBank/DDBJ databases">
        <title>Long read genome sequence of the mycoparasitic Pythium oligandrum ATCC 38472 isolated from sugarbeet rhizosphere.</title>
        <authorList>
            <person name="Gaulin E."/>
        </authorList>
    </citation>
    <scope>NUCLEOTIDE SEQUENCE</scope>
    <source>
        <strain evidence="2">ATCC 38472_TT</strain>
    </source>
</reference>
<feature type="compositionally biased region" description="Polar residues" evidence="1">
    <location>
        <begin position="1"/>
        <end position="10"/>
    </location>
</feature>
<name>A0A8K1FNI6_PYTOL</name>
<comment type="caution">
    <text evidence="2">The sequence shown here is derived from an EMBL/GenBank/DDBJ whole genome shotgun (WGS) entry which is preliminary data.</text>
</comment>
<dbReference type="OrthoDB" id="126401at2759"/>
<keyword evidence="3" id="KW-1185">Reference proteome</keyword>
<feature type="region of interest" description="Disordered" evidence="1">
    <location>
        <begin position="1"/>
        <end position="25"/>
    </location>
</feature>
<dbReference type="EMBL" id="SPLM01000001">
    <property type="protein sequence ID" value="TMW69436.1"/>
    <property type="molecule type" value="Genomic_DNA"/>
</dbReference>